<dbReference type="EMBL" id="RCIY01000046">
    <property type="protein sequence ID" value="TGG84643.1"/>
    <property type="molecule type" value="Genomic_DNA"/>
</dbReference>
<dbReference type="GeneID" id="75183083"/>
<dbReference type="AlphaFoldDB" id="A0A8H1QVQ7"/>
<evidence type="ECO:0000313" key="2">
    <source>
        <dbReference type="Proteomes" id="UP000298111"/>
    </source>
</evidence>
<accession>A0A8H1QVQ7</accession>
<evidence type="ECO:0000313" key="1">
    <source>
        <dbReference type="EMBL" id="TGG84643.1"/>
    </source>
</evidence>
<name>A0A8H1QVQ7_9ACTN</name>
<reference evidence="1 2" key="1">
    <citation type="submission" date="2018-10" db="EMBL/GenBank/DDBJ databases">
        <title>Isolation of pseudouridimycin from Streptomyces albus DSM 40763.</title>
        <authorList>
            <person name="Rosenqvist P."/>
            <person name="Metsae-Ketelae M."/>
            <person name="Virta P."/>
        </authorList>
    </citation>
    <scope>NUCLEOTIDE SEQUENCE [LARGE SCALE GENOMIC DNA]</scope>
    <source>
        <strain evidence="1 2">DSM 40763</strain>
    </source>
</reference>
<dbReference type="Proteomes" id="UP000298111">
    <property type="component" value="Unassembled WGS sequence"/>
</dbReference>
<proteinExistence type="predicted"/>
<comment type="caution">
    <text evidence="1">The sequence shown here is derived from an EMBL/GenBank/DDBJ whole genome shotgun (WGS) entry which is preliminary data.</text>
</comment>
<gene>
    <name evidence="1" type="ORF">D8771_12380</name>
</gene>
<protein>
    <submittedName>
        <fullName evidence="1">Uncharacterized protein</fullName>
    </submittedName>
</protein>
<sequence>MKATISKVIDGLIAESAVKRPVGSGPTALARDDLIELEGLTRITSASHFGKMFFILRRVFEGANLADLEDLATTFTESDLQDGMAQVYLRNELLPIPVLLELEGSALPHRVYVNVDPNHFVDSASADHVEGDLRVLGTVSRLIDGSSDGYFSAEQWLMSGWETFLRRTFMAQIDDALDALREA</sequence>
<organism evidence="1 2">
    <name type="scientific">Streptomyces albus</name>
    <dbReference type="NCBI Taxonomy" id="1888"/>
    <lineage>
        <taxon>Bacteria</taxon>
        <taxon>Bacillati</taxon>
        <taxon>Actinomycetota</taxon>
        <taxon>Actinomycetes</taxon>
        <taxon>Kitasatosporales</taxon>
        <taxon>Streptomycetaceae</taxon>
        <taxon>Streptomyces</taxon>
    </lineage>
</organism>
<dbReference type="RefSeq" id="WP_135566977.1">
    <property type="nucleotide sequence ID" value="NZ_BNEJ01000020.1"/>
</dbReference>